<evidence type="ECO:0000313" key="2">
    <source>
        <dbReference type="Proteomes" id="UP000000814"/>
    </source>
</evidence>
<keyword evidence="2" id="KW-1185">Reference proteome</keyword>
<sequence length="62" mass="6973">MMSDSELYYEQLTDLSIRIAAGIKNRMQPLDELTQALTQLTQTNAIKGNAADSMKAYISEYI</sequence>
<reference evidence="1 2" key="1">
    <citation type="journal article" date="2001" name="J. Bacteriol.">
        <title>Genome sequence and comparative analysis of the solvent-producing bacterium Clostridium acetobutylicum.</title>
        <authorList>
            <person name="Nolling J."/>
            <person name="Breton G."/>
            <person name="Omelchenko M.V."/>
            <person name="Makarova K.S."/>
            <person name="Zeng Q."/>
            <person name="Gibson R."/>
            <person name="Lee H.M."/>
            <person name="Dubois J."/>
            <person name="Qiu D."/>
            <person name="Hitti J."/>
            <person name="Wolf Y.I."/>
            <person name="Tatusov R.L."/>
            <person name="Sabathe F."/>
            <person name="Doucette-Stamm L."/>
            <person name="Soucaille P."/>
            <person name="Daly M.J."/>
            <person name="Bennett G.N."/>
            <person name="Koonin E.V."/>
            <person name="Smith D.R."/>
        </authorList>
    </citation>
    <scope>NUCLEOTIDE SEQUENCE [LARGE SCALE GENOMIC DNA]</scope>
    <source>
        <strain evidence="2">ATCC 824 / DSM 792 / JCM 1419 / LMG 5710 / VKM B-1787</strain>
    </source>
</reference>
<dbReference type="Proteomes" id="UP000000814">
    <property type="component" value="Chromosome"/>
</dbReference>
<dbReference type="OrthoDB" id="9816549at2"/>
<proteinExistence type="predicted"/>
<dbReference type="STRING" id="272562.CA_C3524"/>
<dbReference type="PIR" id="G97332">
    <property type="entry name" value="G97332"/>
</dbReference>
<dbReference type="eggNOG" id="COG1345">
    <property type="taxonomic scope" value="Bacteria"/>
</dbReference>
<organism evidence="1 2">
    <name type="scientific">Clostridium acetobutylicum (strain ATCC 824 / DSM 792 / JCM 1419 / IAM 19013 / LMG 5710 / NBRC 13948 / NRRL B-527 / VKM B-1787 / 2291 / W)</name>
    <dbReference type="NCBI Taxonomy" id="272562"/>
    <lineage>
        <taxon>Bacteria</taxon>
        <taxon>Bacillati</taxon>
        <taxon>Bacillota</taxon>
        <taxon>Clostridia</taxon>
        <taxon>Eubacteriales</taxon>
        <taxon>Clostridiaceae</taxon>
        <taxon>Clostridium</taxon>
    </lineage>
</organism>
<dbReference type="HOGENOM" id="CLU_2914141_0_0_9"/>
<dbReference type="PATRIC" id="fig|272562.8.peg.3709"/>
<dbReference type="AlphaFoldDB" id="Q97DF3"/>
<evidence type="ECO:0000313" key="1">
    <source>
        <dbReference type="EMBL" id="AAK81450.1"/>
    </source>
</evidence>
<dbReference type="EMBL" id="AE001437">
    <property type="protein sequence ID" value="AAK81450.1"/>
    <property type="molecule type" value="Genomic_DNA"/>
</dbReference>
<accession>Q97DF3</accession>
<dbReference type="KEGG" id="cac:CA_C3524"/>
<gene>
    <name evidence="1" type="ordered locus">CA_C3524</name>
</gene>
<protein>
    <submittedName>
        <fullName evidence="1">Uncharacterized protein</fullName>
    </submittedName>
</protein>
<name>Q97DF3_CLOAB</name>